<dbReference type="Pfam" id="PF04707">
    <property type="entry name" value="PRELI"/>
    <property type="match status" value="1"/>
</dbReference>
<organism evidence="2 3">
    <name type="scientific">Eremothecium sinecaudum</name>
    <dbReference type="NCBI Taxonomy" id="45286"/>
    <lineage>
        <taxon>Eukaryota</taxon>
        <taxon>Fungi</taxon>
        <taxon>Dikarya</taxon>
        <taxon>Ascomycota</taxon>
        <taxon>Saccharomycotina</taxon>
        <taxon>Saccharomycetes</taxon>
        <taxon>Saccharomycetales</taxon>
        <taxon>Saccharomycetaceae</taxon>
        <taxon>Eremothecium</taxon>
    </lineage>
</organism>
<protein>
    <submittedName>
        <fullName evidence="2">HCL555Wp</fullName>
    </submittedName>
</protein>
<feature type="domain" description="PRELI/MSF1" evidence="1">
    <location>
        <begin position="1"/>
        <end position="172"/>
    </location>
</feature>
<name>A0A109UW13_9SACH</name>
<keyword evidence="3" id="KW-1185">Reference proteome</keyword>
<proteinExistence type="predicted"/>
<gene>
    <name evidence="2" type="ORF">AW171_hschr31436</name>
</gene>
<dbReference type="Proteomes" id="UP000243052">
    <property type="component" value="Chromosome iii"/>
</dbReference>
<accession>A0A109UW13</accession>
<dbReference type="PROSITE" id="PS50904">
    <property type="entry name" value="PRELI_MSF1"/>
    <property type="match status" value="1"/>
</dbReference>
<dbReference type="RefSeq" id="XP_017986592.1">
    <property type="nucleotide sequence ID" value="XM_018131520.1"/>
</dbReference>
<dbReference type="GO" id="GO:0005758">
    <property type="term" value="C:mitochondrial intermembrane space"/>
    <property type="evidence" value="ECO:0007669"/>
    <property type="project" value="InterPro"/>
</dbReference>
<dbReference type="AlphaFoldDB" id="A0A109UW13"/>
<dbReference type="EMBL" id="CP014243">
    <property type="protein sequence ID" value="AMD19596.1"/>
    <property type="molecule type" value="Genomic_DNA"/>
</dbReference>
<dbReference type="InterPro" id="IPR006797">
    <property type="entry name" value="PRELI/MSF1_dom"/>
</dbReference>
<dbReference type="OrthoDB" id="341300at2759"/>
<dbReference type="GeneID" id="28722801"/>
<dbReference type="PANTHER" id="PTHR11158">
    <property type="entry name" value="MSF1/PX19 RELATED"/>
    <property type="match status" value="1"/>
</dbReference>
<evidence type="ECO:0000313" key="2">
    <source>
        <dbReference type="EMBL" id="AMD19596.1"/>
    </source>
</evidence>
<dbReference type="InterPro" id="IPR037365">
    <property type="entry name" value="Slowmo/Ups"/>
</dbReference>
<dbReference type="STRING" id="45286.A0A109UW13"/>
<sequence length="177" mass="20857">MVLWHKNTHVFERDFRTVSLAFFNRYPNPYASHVLSIDTISRTVDDLGRLHSIRLIKKSGKLPSWVKPFLGRISDSWIIEQSLVDPAKSLLRTYTKNLDHTRIIQVEEHTQYRYDDSTGTTQVDSKVKFCSAFGMGIKNRIEEWSHRRFDENIKRSRLGMSFVMDKLDHRAQLLWST</sequence>
<evidence type="ECO:0000259" key="1">
    <source>
        <dbReference type="PROSITE" id="PS50904"/>
    </source>
</evidence>
<evidence type="ECO:0000313" key="3">
    <source>
        <dbReference type="Proteomes" id="UP000243052"/>
    </source>
</evidence>
<reference evidence="2 3" key="1">
    <citation type="submission" date="2016-01" db="EMBL/GenBank/DDBJ databases">
        <title>Genome sequence of the yeast Holleya sinecauda.</title>
        <authorList>
            <person name="Dietrich F.S."/>
        </authorList>
    </citation>
    <scope>NUCLEOTIDE SEQUENCE [LARGE SCALE GENOMIC DNA]</scope>
    <source>
        <strain evidence="2 3">ATCC 58844</strain>
    </source>
</reference>